<name>A0A127PJN6_9BURK</name>
<evidence type="ECO:0000259" key="8">
    <source>
        <dbReference type="PROSITE" id="PS51007"/>
    </source>
</evidence>
<evidence type="ECO:0000256" key="3">
    <source>
        <dbReference type="ARBA" id="ARBA00022723"/>
    </source>
</evidence>
<dbReference type="OrthoDB" id="9805828at2"/>
<reference evidence="9 10" key="1">
    <citation type="submission" date="2015-11" db="EMBL/GenBank/DDBJ databases">
        <title>Exploring the genomic traits of fungus-feeding bacterial genus Collimonas.</title>
        <authorList>
            <person name="Song C."/>
            <person name="Schmidt R."/>
            <person name="de Jager V."/>
            <person name="Krzyzanowska D."/>
            <person name="Jongedijk E."/>
            <person name="Cankar K."/>
            <person name="Beekwilder J."/>
            <person name="van Veen A."/>
            <person name="de Boer W."/>
            <person name="van Veen J.A."/>
            <person name="Garbeva P."/>
        </authorList>
    </citation>
    <scope>NUCLEOTIDE SEQUENCE [LARGE SCALE GENOMIC DNA]</scope>
    <source>
        <strain evidence="9 10">Ter282</strain>
    </source>
</reference>
<evidence type="ECO:0000256" key="5">
    <source>
        <dbReference type="ARBA" id="ARBA00023004"/>
    </source>
</evidence>
<evidence type="ECO:0000256" key="2">
    <source>
        <dbReference type="ARBA" id="ARBA00022617"/>
    </source>
</evidence>
<accession>A0A127PJN6</accession>
<dbReference type="InterPro" id="IPR002327">
    <property type="entry name" value="Cyt_c_1A/1B"/>
</dbReference>
<dbReference type="PRINTS" id="PR00604">
    <property type="entry name" value="CYTCHRMECIAB"/>
</dbReference>
<keyword evidence="7" id="KW-0732">Signal</keyword>
<dbReference type="GO" id="GO:0046872">
    <property type="term" value="F:metal ion binding"/>
    <property type="evidence" value="ECO:0007669"/>
    <property type="project" value="UniProtKB-KW"/>
</dbReference>
<dbReference type="GO" id="GO:0009055">
    <property type="term" value="F:electron transfer activity"/>
    <property type="evidence" value="ECO:0007669"/>
    <property type="project" value="InterPro"/>
</dbReference>
<feature type="signal peptide" evidence="7">
    <location>
        <begin position="1"/>
        <end position="20"/>
    </location>
</feature>
<dbReference type="SUPFAM" id="SSF46626">
    <property type="entry name" value="Cytochrome c"/>
    <property type="match status" value="1"/>
</dbReference>
<dbReference type="Proteomes" id="UP000071778">
    <property type="component" value="Chromosome"/>
</dbReference>
<protein>
    <submittedName>
        <fullName evidence="9">Cytochrome c2 domain protein</fullName>
    </submittedName>
</protein>
<dbReference type="Pfam" id="PF00034">
    <property type="entry name" value="Cytochrom_C"/>
    <property type="match status" value="1"/>
</dbReference>
<keyword evidence="10" id="KW-1185">Reference proteome</keyword>
<dbReference type="InterPro" id="IPR036909">
    <property type="entry name" value="Cyt_c-like_dom_sf"/>
</dbReference>
<gene>
    <name evidence="9" type="ORF">CAter282_0071</name>
</gene>
<proteinExistence type="predicted"/>
<dbReference type="PATRIC" id="fig|279058.17.peg.75"/>
<dbReference type="EMBL" id="CP013235">
    <property type="protein sequence ID" value="AMP07894.1"/>
    <property type="molecule type" value="Genomic_DNA"/>
</dbReference>
<keyword evidence="1" id="KW-0813">Transport</keyword>
<organism evidence="9 10">
    <name type="scientific">Collimonas arenae</name>
    <dbReference type="NCBI Taxonomy" id="279058"/>
    <lineage>
        <taxon>Bacteria</taxon>
        <taxon>Pseudomonadati</taxon>
        <taxon>Pseudomonadota</taxon>
        <taxon>Betaproteobacteria</taxon>
        <taxon>Burkholderiales</taxon>
        <taxon>Oxalobacteraceae</taxon>
        <taxon>Collimonas</taxon>
    </lineage>
</organism>
<feature type="domain" description="Cytochrome c" evidence="8">
    <location>
        <begin position="22"/>
        <end position="122"/>
    </location>
</feature>
<evidence type="ECO:0000313" key="9">
    <source>
        <dbReference type="EMBL" id="AMP07894.1"/>
    </source>
</evidence>
<evidence type="ECO:0000256" key="6">
    <source>
        <dbReference type="PROSITE-ProRule" id="PRU00433"/>
    </source>
</evidence>
<evidence type="ECO:0000256" key="7">
    <source>
        <dbReference type="SAM" id="SignalP"/>
    </source>
</evidence>
<keyword evidence="4" id="KW-0249">Electron transport</keyword>
<keyword evidence="5 6" id="KW-0408">Iron</keyword>
<evidence type="ECO:0000256" key="4">
    <source>
        <dbReference type="ARBA" id="ARBA00022982"/>
    </source>
</evidence>
<dbReference type="PROSITE" id="PS51007">
    <property type="entry name" value="CYTC"/>
    <property type="match status" value="1"/>
</dbReference>
<dbReference type="PANTHER" id="PTHR11961">
    <property type="entry name" value="CYTOCHROME C"/>
    <property type="match status" value="1"/>
</dbReference>
<evidence type="ECO:0000256" key="1">
    <source>
        <dbReference type="ARBA" id="ARBA00022448"/>
    </source>
</evidence>
<keyword evidence="2 6" id="KW-0349">Heme</keyword>
<keyword evidence="3 6" id="KW-0479">Metal-binding</keyword>
<sequence length="134" mass="13978">MYKQLLPTLILVFQLSAASAAGDPIAGKAAFAKCASCHQVGPSARGGFGPQLNGIIGRPAASTKDYKYSQAMQSSGIVWSEQKLRAFLKAPGDVVPGTKMRFFGIGSDTQIDNLLAYLRTSSAVSNGAPASSPR</sequence>
<dbReference type="GO" id="GO:0020037">
    <property type="term" value="F:heme binding"/>
    <property type="evidence" value="ECO:0007669"/>
    <property type="project" value="InterPro"/>
</dbReference>
<dbReference type="AlphaFoldDB" id="A0A127PJN6"/>
<feature type="chain" id="PRO_5007277095" evidence="7">
    <location>
        <begin position="21"/>
        <end position="134"/>
    </location>
</feature>
<dbReference type="RefSeq" id="WP_061531833.1">
    <property type="nucleotide sequence ID" value="NZ_CP013233.1"/>
</dbReference>
<evidence type="ECO:0000313" key="10">
    <source>
        <dbReference type="Proteomes" id="UP000071778"/>
    </source>
</evidence>
<dbReference type="Gene3D" id="1.10.760.10">
    <property type="entry name" value="Cytochrome c-like domain"/>
    <property type="match status" value="1"/>
</dbReference>
<dbReference type="InterPro" id="IPR009056">
    <property type="entry name" value="Cyt_c-like_dom"/>
</dbReference>